<comment type="caution">
    <text evidence="5">The sequence shown here is derived from an EMBL/GenBank/DDBJ whole genome shotgun (WGS) entry which is preliminary data.</text>
</comment>
<reference evidence="5 6" key="1">
    <citation type="submission" date="2019-03" db="EMBL/GenBank/DDBJ databases">
        <title>Genomic Encyclopedia of Type Strains, Phase III (KMG-III): the genomes of soil and plant-associated and newly described type strains.</title>
        <authorList>
            <person name="Whitman W."/>
        </authorList>
    </citation>
    <scope>NUCLEOTIDE SEQUENCE [LARGE SCALE GENOMIC DNA]</scope>
    <source>
        <strain evidence="5 6">VKM Ac-2527</strain>
    </source>
</reference>
<sequence length="683" mass="72157">MRLWKLAVPVAVLASGLFMFESWAPAQAVSDQTISYRGYQVTVPADWQVVDLAKNPTACVRFDRPAVYLGRSTAQPDCPSHLVGRSEGLVLEPLTRAPRSSEGRIQQAVRDAGVLVTAYYAPAGAETARKVLSTGRVTSKTFATAEPQATAAAAAPTVVATGTLNGFAFDACDAPSQSTMDAWRYPNSGYKALGIYISGEMRSCDLQPNLTPTWVSTNAAKGWQFLLIDVSLQAPCVNQTNLAKMSSDPATARAQGRAAAANAVSAAQALGFAPRSAIYSDLEGYTPNAPCTAAVLSYVSGWTLELNTRGYVGGVYTGAASGGVDLSNNYNNTAYTRPDNLWFARWNNVTNTTDDRYIPASYWTNHQRVHQYSGPHNETHGGVTINIDSNAVNLTAPPAPVTGFDATGQYSTATLRWTIPAGTSLGQVIVRRNSGLTPPPMPNVGTPVYAGTASSTTATGLANSTSYAFRAWVKDSSGKIGPGVDTVLVGTGATVAASTPSITYGGAVTLYTRATRKDNGASLVGVPLSLYARAKNSSTWREVARVTSNSTGQASSVQKPTVSTVYAWGYNGSADFLGSRSGNATIEVRPLITANLSVAAIKLGQTTTFYGYMRPQHPGTTVYLQRQSGTTWPTVATTKLNSTGNYAFSIKPGARGTYNYRAVWLADADHATTVSPPKTLTVS</sequence>
<feature type="signal peptide" evidence="3">
    <location>
        <begin position="1"/>
        <end position="28"/>
    </location>
</feature>
<dbReference type="GO" id="GO:0016798">
    <property type="term" value="F:hydrolase activity, acting on glycosyl bonds"/>
    <property type="evidence" value="ECO:0007669"/>
    <property type="project" value="UniProtKB-KW"/>
</dbReference>
<keyword evidence="1" id="KW-0378">Hydrolase</keyword>
<dbReference type="SUPFAM" id="SSF51445">
    <property type="entry name" value="(Trans)glycosidases"/>
    <property type="match status" value="1"/>
</dbReference>
<dbReference type="Proteomes" id="UP000295388">
    <property type="component" value="Unassembled WGS sequence"/>
</dbReference>
<dbReference type="InterPro" id="IPR036116">
    <property type="entry name" value="FN3_sf"/>
</dbReference>
<evidence type="ECO:0000256" key="2">
    <source>
        <dbReference type="ARBA" id="ARBA00023326"/>
    </source>
</evidence>
<evidence type="ECO:0000313" key="5">
    <source>
        <dbReference type="EMBL" id="TDO50656.1"/>
    </source>
</evidence>
<dbReference type="AlphaFoldDB" id="A0A4R6KLI8"/>
<organism evidence="5 6">
    <name type="scientific">Kribbella caucasensis</name>
    <dbReference type="NCBI Taxonomy" id="2512215"/>
    <lineage>
        <taxon>Bacteria</taxon>
        <taxon>Bacillati</taxon>
        <taxon>Actinomycetota</taxon>
        <taxon>Actinomycetes</taxon>
        <taxon>Propionibacteriales</taxon>
        <taxon>Kribbellaceae</taxon>
        <taxon>Kribbella</taxon>
    </lineage>
</organism>
<dbReference type="InterPro" id="IPR017853">
    <property type="entry name" value="GH"/>
</dbReference>
<feature type="domain" description="Fibronectin type-III" evidence="4">
    <location>
        <begin position="397"/>
        <end position="494"/>
    </location>
</feature>
<keyword evidence="2" id="KW-0119">Carbohydrate metabolism</keyword>
<keyword evidence="1" id="KW-0326">Glycosidase</keyword>
<dbReference type="InterPro" id="IPR015020">
    <property type="entry name" value="Rv2525c-like_Glyco_Hydro-like"/>
</dbReference>
<dbReference type="OrthoDB" id="5171321at2"/>
<dbReference type="Gene3D" id="2.60.40.10">
    <property type="entry name" value="Immunoglobulins"/>
    <property type="match status" value="1"/>
</dbReference>
<dbReference type="Gene3D" id="3.20.20.80">
    <property type="entry name" value="Glycosidases"/>
    <property type="match status" value="1"/>
</dbReference>
<evidence type="ECO:0000256" key="3">
    <source>
        <dbReference type="SAM" id="SignalP"/>
    </source>
</evidence>
<proteinExistence type="predicted"/>
<keyword evidence="3" id="KW-0732">Signal</keyword>
<keyword evidence="6" id="KW-1185">Reference proteome</keyword>
<gene>
    <name evidence="5" type="ORF">EV643_104149</name>
</gene>
<keyword evidence="2" id="KW-0624">Polysaccharide degradation</keyword>
<dbReference type="PROSITE" id="PS50853">
    <property type="entry name" value="FN3"/>
    <property type="match status" value="1"/>
</dbReference>
<accession>A0A4R6KLI8</accession>
<protein>
    <submittedName>
        <fullName evidence="5">Uncharacterized protein DUF1906</fullName>
    </submittedName>
</protein>
<dbReference type="Pfam" id="PF08924">
    <property type="entry name" value="Rv2525c_GlyHyd-like"/>
    <property type="match status" value="1"/>
</dbReference>
<feature type="chain" id="PRO_5038429457" evidence="3">
    <location>
        <begin position="29"/>
        <end position="683"/>
    </location>
</feature>
<dbReference type="SUPFAM" id="SSF49265">
    <property type="entry name" value="Fibronectin type III"/>
    <property type="match status" value="1"/>
</dbReference>
<dbReference type="InterPro" id="IPR013783">
    <property type="entry name" value="Ig-like_fold"/>
</dbReference>
<dbReference type="GO" id="GO:0000272">
    <property type="term" value="P:polysaccharide catabolic process"/>
    <property type="evidence" value="ECO:0007669"/>
    <property type="project" value="UniProtKB-KW"/>
</dbReference>
<dbReference type="InterPro" id="IPR003961">
    <property type="entry name" value="FN3_dom"/>
</dbReference>
<evidence type="ECO:0000256" key="1">
    <source>
        <dbReference type="ARBA" id="ARBA00023295"/>
    </source>
</evidence>
<name>A0A4R6KLI8_9ACTN</name>
<evidence type="ECO:0000259" key="4">
    <source>
        <dbReference type="PROSITE" id="PS50853"/>
    </source>
</evidence>
<dbReference type="EMBL" id="SNWQ01000004">
    <property type="protein sequence ID" value="TDO50656.1"/>
    <property type="molecule type" value="Genomic_DNA"/>
</dbReference>
<evidence type="ECO:0000313" key="6">
    <source>
        <dbReference type="Proteomes" id="UP000295388"/>
    </source>
</evidence>